<organism evidence="6 7">
    <name type="scientific">Pisum sativum</name>
    <name type="common">Garden pea</name>
    <name type="synonym">Lathyrus oleraceus</name>
    <dbReference type="NCBI Taxonomy" id="3888"/>
    <lineage>
        <taxon>Eukaryota</taxon>
        <taxon>Viridiplantae</taxon>
        <taxon>Streptophyta</taxon>
        <taxon>Embryophyta</taxon>
        <taxon>Tracheophyta</taxon>
        <taxon>Spermatophyta</taxon>
        <taxon>Magnoliopsida</taxon>
        <taxon>eudicotyledons</taxon>
        <taxon>Gunneridae</taxon>
        <taxon>Pentapetalae</taxon>
        <taxon>rosids</taxon>
        <taxon>fabids</taxon>
        <taxon>Fabales</taxon>
        <taxon>Fabaceae</taxon>
        <taxon>Papilionoideae</taxon>
        <taxon>50 kb inversion clade</taxon>
        <taxon>NPAAA clade</taxon>
        <taxon>Hologalegina</taxon>
        <taxon>IRL clade</taxon>
        <taxon>Fabeae</taxon>
        <taxon>Lathyrus</taxon>
    </lineage>
</organism>
<dbReference type="InterPro" id="IPR001841">
    <property type="entry name" value="Znf_RING"/>
</dbReference>
<comment type="caution">
    <text evidence="6">The sequence shown here is derived from an EMBL/GenBank/DDBJ whole genome shotgun (WGS) entry which is preliminary data.</text>
</comment>
<evidence type="ECO:0000256" key="4">
    <source>
        <dbReference type="PROSITE-ProRule" id="PRU00175"/>
    </source>
</evidence>
<dbReference type="InterPro" id="IPR013083">
    <property type="entry name" value="Znf_RING/FYVE/PHD"/>
</dbReference>
<evidence type="ECO:0000313" key="6">
    <source>
        <dbReference type="EMBL" id="KAI5390367.1"/>
    </source>
</evidence>
<sequence length="137" mass="16330">MDQQRVEGEGEVDNDSIILTFRWNAIRRVYEMYRHRRGDNNQPPFLNEDWDMRIYTQNDHMIFRENSNNRRVRRIRIGEGESGSGNSITCTICLEEFPVGLEVIQLPRPCCHMYHQDCIIRWLRSSNTCPLCRRPVS</sequence>
<dbReference type="GO" id="GO:0008270">
    <property type="term" value="F:zinc ion binding"/>
    <property type="evidence" value="ECO:0007669"/>
    <property type="project" value="UniProtKB-KW"/>
</dbReference>
<dbReference type="PANTHER" id="PTHR45931">
    <property type="entry name" value="SI:CH211-59O9.10"/>
    <property type="match status" value="1"/>
</dbReference>
<name>A0A9D4ZYB3_PEA</name>
<dbReference type="InterPro" id="IPR051834">
    <property type="entry name" value="RING_finger_E3_ligase"/>
</dbReference>
<dbReference type="Gramene" id="PSAT_LOCUS30017_t1">
    <property type="protein sequence ID" value="CAL5211604.1"/>
    <property type="gene ID" value="PSAT_LOCUS30017"/>
</dbReference>
<dbReference type="SMART" id="SM00184">
    <property type="entry name" value="RING"/>
    <property type="match status" value="1"/>
</dbReference>
<gene>
    <name evidence="6" type="ORF">KIW84_075618</name>
</gene>
<dbReference type="GO" id="GO:0005634">
    <property type="term" value="C:nucleus"/>
    <property type="evidence" value="ECO:0007669"/>
    <property type="project" value="TreeGrafter"/>
</dbReference>
<dbReference type="PANTHER" id="PTHR45931:SF16">
    <property type="entry name" value="RING_U-BOX SUPERFAMILY PROTEIN"/>
    <property type="match status" value="1"/>
</dbReference>
<reference evidence="6 7" key="1">
    <citation type="journal article" date="2022" name="Nat. Genet.">
        <title>Improved pea reference genome and pan-genome highlight genomic features and evolutionary characteristics.</title>
        <authorList>
            <person name="Yang T."/>
            <person name="Liu R."/>
            <person name="Luo Y."/>
            <person name="Hu S."/>
            <person name="Wang D."/>
            <person name="Wang C."/>
            <person name="Pandey M.K."/>
            <person name="Ge S."/>
            <person name="Xu Q."/>
            <person name="Li N."/>
            <person name="Li G."/>
            <person name="Huang Y."/>
            <person name="Saxena R.K."/>
            <person name="Ji Y."/>
            <person name="Li M."/>
            <person name="Yan X."/>
            <person name="He Y."/>
            <person name="Liu Y."/>
            <person name="Wang X."/>
            <person name="Xiang C."/>
            <person name="Varshney R.K."/>
            <person name="Ding H."/>
            <person name="Gao S."/>
            <person name="Zong X."/>
        </authorList>
    </citation>
    <scope>NUCLEOTIDE SEQUENCE [LARGE SCALE GENOMIC DNA]</scope>
    <source>
        <strain evidence="6 7">cv. Zhongwan 6</strain>
    </source>
</reference>
<evidence type="ECO:0000313" key="7">
    <source>
        <dbReference type="Proteomes" id="UP001058974"/>
    </source>
</evidence>
<dbReference type="SUPFAM" id="SSF57850">
    <property type="entry name" value="RING/U-box"/>
    <property type="match status" value="1"/>
</dbReference>
<keyword evidence="7" id="KW-1185">Reference proteome</keyword>
<evidence type="ECO:0000256" key="1">
    <source>
        <dbReference type="ARBA" id="ARBA00022723"/>
    </source>
</evidence>
<dbReference type="EMBL" id="JAMSHJ010000007">
    <property type="protein sequence ID" value="KAI5390367.1"/>
    <property type="molecule type" value="Genomic_DNA"/>
</dbReference>
<dbReference type="AlphaFoldDB" id="A0A9D4ZYB3"/>
<dbReference type="PROSITE" id="PS50089">
    <property type="entry name" value="ZF_RING_2"/>
    <property type="match status" value="1"/>
</dbReference>
<accession>A0A9D4ZYB3</accession>
<dbReference type="GO" id="GO:0006511">
    <property type="term" value="P:ubiquitin-dependent protein catabolic process"/>
    <property type="evidence" value="ECO:0007669"/>
    <property type="project" value="TreeGrafter"/>
</dbReference>
<dbReference type="CDD" id="cd16454">
    <property type="entry name" value="RING-H2_PA-TM-RING"/>
    <property type="match status" value="1"/>
</dbReference>
<dbReference type="Proteomes" id="UP001058974">
    <property type="component" value="Chromosome 7"/>
</dbReference>
<dbReference type="GO" id="GO:0061630">
    <property type="term" value="F:ubiquitin protein ligase activity"/>
    <property type="evidence" value="ECO:0007669"/>
    <property type="project" value="TreeGrafter"/>
</dbReference>
<protein>
    <recommendedName>
        <fullName evidence="5">RING-type domain-containing protein</fullName>
    </recommendedName>
</protein>
<evidence type="ECO:0000256" key="3">
    <source>
        <dbReference type="ARBA" id="ARBA00022833"/>
    </source>
</evidence>
<keyword evidence="3" id="KW-0862">Zinc</keyword>
<dbReference type="Gramene" id="Psat07G0561800-T1">
    <property type="protein sequence ID" value="KAI5390367.1"/>
    <property type="gene ID" value="KIW84_075618"/>
</dbReference>
<dbReference type="Gene3D" id="3.30.40.10">
    <property type="entry name" value="Zinc/RING finger domain, C3HC4 (zinc finger)"/>
    <property type="match status" value="1"/>
</dbReference>
<proteinExistence type="predicted"/>
<evidence type="ECO:0000256" key="2">
    <source>
        <dbReference type="ARBA" id="ARBA00022771"/>
    </source>
</evidence>
<keyword evidence="2 4" id="KW-0863">Zinc-finger</keyword>
<keyword evidence="1" id="KW-0479">Metal-binding</keyword>
<feature type="domain" description="RING-type" evidence="5">
    <location>
        <begin position="90"/>
        <end position="133"/>
    </location>
</feature>
<evidence type="ECO:0000259" key="5">
    <source>
        <dbReference type="PROSITE" id="PS50089"/>
    </source>
</evidence>
<dbReference type="Pfam" id="PF13639">
    <property type="entry name" value="zf-RING_2"/>
    <property type="match status" value="1"/>
</dbReference>